<dbReference type="AlphaFoldDB" id="A0A8T2JQ28"/>
<accession>A0A8T2JQ28</accession>
<name>A0A8T2JQ28_9PIPI</name>
<evidence type="ECO:0000313" key="2">
    <source>
        <dbReference type="Proteomes" id="UP000812440"/>
    </source>
</evidence>
<evidence type="ECO:0000313" key="1">
    <source>
        <dbReference type="EMBL" id="KAG8445490.1"/>
    </source>
</evidence>
<dbReference type="EMBL" id="JAACNH010000004">
    <property type="protein sequence ID" value="KAG8445490.1"/>
    <property type="molecule type" value="Genomic_DNA"/>
</dbReference>
<gene>
    <name evidence="1" type="ORF">GDO86_010310</name>
</gene>
<reference evidence="1" key="1">
    <citation type="thesis" date="2020" institute="ProQuest LLC" country="789 East Eisenhower Parkway, Ann Arbor, MI, USA">
        <title>Comparative Genomics and Chromosome Evolution.</title>
        <authorList>
            <person name="Mudd A.B."/>
        </authorList>
    </citation>
    <scope>NUCLEOTIDE SEQUENCE</scope>
    <source>
        <strain evidence="1">Female2</strain>
        <tissue evidence="1">Blood</tissue>
    </source>
</reference>
<proteinExistence type="predicted"/>
<keyword evidence="2" id="KW-1185">Reference proteome</keyword>
<organism evidence="1 2">
    <name type="scientific">Hymenochirus boettgeri</name>
    <name type="common">Congo dwarf clawed frog</name>
    <dbReference type="NCBI Taxonomy" id="247094"/>
    <lineage>
        <taxon>Eukaryota</taxon>
        <taxon>Metazoa</taxon>
        <taxon>Chordata</taxon>
        <taxon>Craniata</taxon>
        <taxon>Vertebrata</taxon>
        <taxon>Euteleostomi</taxon>
        <taxon>Amphibia</taxon>
        <taxon>Batrachia</taxon>
        <taxon>Anura</taxon>
        <taxon>Pipoidea</taxon>
        <taxon>Pipidae</taxon>
        <taxon>Pipinae</taxon>
        <taxon>Hymenochirus</taxon>
    </lineage>
</organism>
<sequence length="80" mass="9412">MLQGACDLRYIEDIRDCHLIAHLTEEATCLPGSKLILSSRRPSYYDESIYGSLYYLNIKLRFQAPKNKQKKHYYDTLPLK</sequence>
<protein>
    <submittedName>
        <fullName evidence="1">Uncharacterized protein</fullName>
    </submittedName>
</protein>
<dbReference type="Proteomes" id="UP000812440">
    <property type="component" value="Chromosome 5"/>
</dbReference>
<comment type="caution">
    <text evidence="1">The sequence shown here is derived from an EMBL/GenBank/DDBJ whole genome shotgun (WGS) entry which is preliminary data.</text>
</comment>